<dbReference type="Proteomes" id="UP001360560">
    <property type="component" value="Unassembled WGS sequence"/>
</dbReference>
<dbReference type="GO" id="GO:0005524">
    <property type="term" value="F:ATP binding"/>
    <property type="evidence" value="ECO:0007669"/>
    <property type="project" value="UniProtKB-KW"/>
</dbReference>
<comment type="caution">
    <text evidence="4">The sequence shown here is derived from an EMBL/GenBank/DDBJ whole genome shotgun (WGS) entry which is preliminary data.</text>
</comment>
<dbReference type="GeneID" id="90076173"/>
<evidence type="ECO:0000256" key="2">
    <source>
        <dbReference type="ARBA" id="ARBA00022840"/>
    </source>
</evidence>
<dbReference type="Gene3D" id="3.40.50.300">
    <property type="entry name" value="P-loop containing nucleotide triphosphate hydrolases"/>
    <property type="match status" value="1"/>
</dbReference>
<dbReference type="InterPro" id="IPR027417">
    <property type="entry name" value="P-loop_NTPase"/>
</dbReference>
<evidence type="ECO:0000256" key="1">
    <source>
        <dbReference type="ARBA" id="ARBA00022741"/>
    </source>
</evidence>
<dbReference type="RefSeq" id="XP_064855180.1">
    <property type="nucleotide sequence ID" value="XM_064999108.1"/>
</dbReference>
<dbReference type="InterPro" id="IPR013641">
    <property type="entry name" value="KTI12/PSTK"/>
</dbReference>
<organism evidence="4 5">
    <name type="scientific">Saccharomycopsis crataegensis</name>
    <dbReference type="NCBI Taxonomy" id="43959"/>
    <lineage>
        <taxon>Eukaryota</taxon>
        <taxon>Fungi</taxon>
        <taxon>Dikarya</taxon>
        <taxon>Ascomycota</taxon>
        <taxon>Saccharomycotina</taxon>
        <taxon>Saccharomycetes</taxon>
        <taxon>Saccharomycopsidaceae</taxon>
        <taxon>Saccharomycopsis</taxon>
    </lineage>
</organism>
<dbReference type="SUPFAM" id="SSF52540">
    <property type="entry name" value="P-loop containing nucleoside triphosphate hydrolases"/>
    <property type="match status" value="1"/>
</dbReference>
<proteinExistence type="inferred from homology"/>
<comment type="similarity">
    <text evidence="3">Belongs to the KTI12 family.</text>
</comment>
<dbReference type="Pfam" id="PF08433">
    <property type="entry name" value="KTI12"/>
    <property type="match status" value="1"/>
</dbReference>
<reference evidence="4 5" key="1">
    <citation type="journal article" date="2023" name="Elife">
        <title>Identification of key yeast species and microbe-microbe interactions impacting larval growth of Drosophila in the wild.</title>
        <authorList>
            <person name="Mure A."/>
            <person name="Sugiura Y."/>
            <person name="Maeda R."/>
            <person name="Honda K."/>
            <person name="Sakurai N."/>
            <person name="Takahashi Y."/>
            <person name="Watada M."/>
            <person name="Katoh T."/>
            <person name="Gotoh A."/>
            <person name="Gotoh Y."/>
            <person name="Taniguchi I."/>
            <person name="Nakamura K."/>
            <person name="Hayashi T."/>
            <person name="Katayama T."/>
            <person name="Uemura T."/>
            <person name="Hattori Y."/>
        </authorList>
    </citation>
    <scope>NUCLEOTIDE SEQUENCE [LARGE SCALE GENOMIC DNA]</scope>
    <source>
        <strain evidence="4 5">SC-9</strain>
    </source>
</reference>
<dbReference type="EMBL" id="BTFZ01000019">
    <property type="protein sequence ID" value="GMM38184.1"/>
    <property type="molecule type" value="Genomic_DNA"/>
</dbReference>
<name>A0AAV5QTZ5_9ASCO</name>
<evidence type="ECO:0000256" key="3">
    <source>
        <dbReference type="ARBA" id="ARBA00025768"/>
    </source>
</evidence>
<accession>A0AAV5QTZ5</accession>
<gene>
    <name evidence="4" type="ORF">DASC09_055230</name>
</gene>
<evidence type="ECO:0000313" key="5">
    <source>
        <dbReference type="Proteomes" id="UP001360560"/>
    </source>
</evidence>
<keyword evidence="5" id="KW-1185">Reference proteome</keyword>
<keyword evidence="1" id="KW-0547">Nucleotide-binding</keyword>
<dbReference type="PANTHER" id="PTHR12435">
    <property type="match status" value="1"/>
</dbReference>
<evidence type="ECO:0000313" key="4">
    <source>
        <dbReference type="EMBL" id="GMM38184.1"/>
    </source>
</evidence>
<keyword evidence="2" id="KW-0067">ATP-binding</keyword>
<protein>
    <submittedName>
        <fullName evidence="4">Kti12 protein</fullName>
    </submittedName>
</protein>
<dbReference type="AlphaFoldDB" id="A0AAV5QTZ5"/>
<sequence>MPLVIVTGLPSSGKTTAIKKIITSLEQKISEAQANKKPGGNLKIILHADESLGIQHDDYRESRTEKSSRGNQMTAVKRDLSRNNIVILDSLCYIKGFRYQLFCEAKSLSTTNCTIQMMAPLEVCLERNASRDDGLQWDPELIKQLEMRYEEPDSRNRWDSPLIGIIYNEDELHIDDIWKALVYPAKKLKPNNATISKQANTGNFLQELDRATQEVVNRVVEYQQGGLGTAGGSVVIQKGDVDQGISDITVELPLKTVSTAQLQRIRRTYISLNRVRAVDTNRIAPLFVEYLNTSLDNDDV</sequence>